<dbReference type="Pfam" id="PF13976">
    <property type="entry name" value="gag_pre-integrs"/>
    <property type="match status" value="1"/>
</dbReference>
<dbReference type="InterPro" id="IPR039537">
    <property type="entry name" value="Retrotran_Ty1/copia-like"/>
</dbReference>
<dbReference type="OrthoDB" id="696868at2759"/>
<reference evidence="5" key="1">
    <citation type="submission" date="2020-10" db="EMBL/GenBank/DDBJ databases">
        <authorList>
            <person name="Han B."/>
            <person name="Lu T."/>
            <person name="Zhao Q."/>
            <person name="Huang X."/>
            <person name="Zhao Y."/>
        </authorList>
    </citation>
    <scope>NUCLEOTIDE SEQUENCE</scope>
</reference>
<sequence length="455" mass="50478">MRCEVKVFSELHYTNDGVSYGDVWYLDNGASNHMTGDRAKFRDIDSIVSGKVTFGDGSTVDIQGRGSILFQGVSGDQWVLYDVYYIPKLKSNLVSLGQLTEIGHRVLMDDDLIEVIEKNPERVLMRVQRTVNRLYKIELKPIEPVCFLTHVSDQSWLWHGRLGHVNFQSLRLLAEKEMAGGIPLIEHPDQVCQSCLAAKQTRCSFPQTSRWRADEPLELLHIDLCGPITPVTVGGSRYFILIVDDCTRWMSVSVLKTKDQAVQAFAKFRAEAENSLGQKVKCNEVWKWDTELGEGSEFTVEDAVGDTVHQYGGGGIGGDNQGNQPQNDLGGATDGVQGSGGEGNSVQPSEDAQPDIVTDQATDSNVSVNQHSGSEQENDDENMDIDHDDGPMRFRILNEVYEDSVEVDLASDTEVEINALLATMEEPTCYQEAAVVKLVEMRHLLGVRELEGHQA</sequence>
<dbReference type="GO" id="GO:0006508">
    <property type="term" value="P:proteolysis"/>
    <property type="evidence" value="ECO:0007669"/>
    <property type="project" value="UniProtKB-KW"/>
</dbReference>
<evidence type="ECO:0000256" key="1">
    <source>
        <dbReference type="ARBA" id="ARBA00022670"/>
    </source>
</evidence>
<keyword evidence="6" id="KW-1185">Reference proteome</keyword>
<evidence type="ECO:0000313" key="5">
    <source>
        <dbReference type="EMBL" id="CAD6266153.1"/>
    </source>
</evidence>
<name>A0A811R7Z6_9POAL</name>
<gene>
    <name evidence="5" type="ORF">NCGR_LOCUS49458</name>
</gene>
<dbReference type="EMBL" id="CAJGYO010000013">
    <property type="protein sequence ID" value="CAD6266153.1"/>
    <property type="molecule type" value="Genomic_DNA"/>
</dbReference>
<dbReference type="PANTHER" id="PTHR42648">
    <property type="entry name" value="TRANSPOSASE, PUTATIVE-RELATED"/>
    <property type="match status" value="1"/>
</dbReference>
<feature type="domain" description="GAG-pre-integrase" evidence="3">
    <location>
        <begin position="133"/>
        <end position="200"/>
    </location>
</feature>
<keyword evidence="1" id="KW-0378">Hydrolase</keyword>
<evidence type="ECO:0000259" key="3">
    <source>
        <dbReference type="Pfam" id="PF13976"/>
    </source>
</evidence>
<dbReference type="Proteomes" id="UP000604825">
    <property type="component" value="Unassembled WGS sequence"/>
</dbReference>
<protein>
    <recommendedName>
        <fullName evidence="7">GAG-pre-integrase domain-containing protein</fullName>
    </recommendedName>
</protein>
<feature type="region of interest" description="Disordered" evidence="2">
    <location>
        <begin position="364"/>
        <end position="388"/>
    </location>
</feature>
<evidence type="ECO:0000313" key="6">
    <source>
        <dbReference type="Proteomes" id="UP000604825"/>
    </source>
</evidence>
<dbReference type="InterPro" id="IPR054722">
    <property type="entry name" value="PolX-like_BBD"/>
</dbReference>
<keyword evidence="1" id="KW-0645">Protease</keyword>
<evidence type="ECO:0000256" key="2">
    <source>
        <dbReference type="SAM" id="MobiDB-lite"/>
    </source>
</evidence>
<accession>A0A811R7Z6</accession>
<comment type="caution">
    <text evidence="5">The sequence shown here is derived from an EMBL/GenBank/DDBJ whole genome shotgun (WGS) entry which is preliminary data.</text>
</comment>
<dbReference type="Gene3D" id="3.30.420.10">
    <property type="entry name" value="Ribonuclease H-like superfamily/Ribonuclease H"/>
    <property type="match status" value="1"/>
</dbReference>
<dbReference type="SUPFAM" id="SSF53098">
    <property type="entry name" value="Ribonuclease H-like"/>
    <property type="match status" value="1"/>
</dbReference>
<dbReference type="AlphaFoldDB" id="A0A811R7Z6"/>
<evidence type="ECO:0000259" key="4">
    <source>
        <dbReference type="Pfam" id="PF22936"/>
    </source>
</evidence>
<dbReference type="PANTHER" id="PTHR42648:SF25">
    <property type="entry name" value="RNA-DIRECTED DNA POLYMERASE"/>
    <property type="match status" value="1"/>
</dbReference>
<feature type="compositionally biased region" description="Polar residues" evidence="2">
    <location>
        <begin position="364"/>
        <end position="375"/>
    </location>
</feature>
<dbReference type="Pfam" id="PF22936">
    <property type="entry name" value="Pol_BBD"/>
    <property type="match status" value="1"/>
</dbReference>
<dbReference type="GO" id="GO:0003676">
    <property type="term" value="F:nucleic acid binding"/>
    <property type="evidence" value="ECO:0007669"/>
    <property type="project" value="InterPro"/>
</dbReference>
<dbReference type="GO" id="GO:0008233">
    <property type="term" value="F:peptidase activity"/>
    <property type="evidence" value="ECO:0007669"/>
    <property type="project" value="UniProtKB-KW"/>
</dbReference>
<feature type="region of interest" description="Disordered" evidence="2">
    <location>
        <begin position="309"/>
        <end position="352"/>
    </location>
</feature>
<dbReference type="InterPro" id="IPR012337">
    <property type="entry name" value="RNaseH-like_sf"/>
</dbReference>
<feature type="domain" description="Retrovirus-related Pol polyprotein from transposon TNT 1-94-like beta-barrel" evidence="4">
    <location>
        <begin position="24"/>
        <end position="103"/>
    </location>
</feature>
<dbReference type="InterPro" id="IPR036397">
    <property type="entry name" value="RNaseH_sf"/>
</dbReference>
<feature type="compositionally biased region" description="Low complexity" evidence="2">
    <location>
        <begin position="321"/>
        <end position="331"/>
    </location>
</feature>
<dbReference type="InterPro" id="IPR025724">
    <property type="entry name" value="GAG-pre-integrase_dom"/>
</dbReference>
<evidence type="ECO:0008006" key="7">
    <source>
        <dbReference type="Google" id="ProtNLM"/>
    </source>
</evidence>
<organism evidence="5 6">
    <name type="scientific">Miscanthus lutarioriparius</name>
    <dbReference type="NCBI Taxonomy" id="422564"/>
    <lineage>
        <taxon>Eukaryota</taxon>
        <taxon>Viridiplantae</taxon>
        <taxon>Streptophyta</taxon>
        <taxon>Embryophyta</taxon>
        <taxon>Tracheophyta</taxon>
        <taxon>Spermatophyta</taxon>
        <taxon>Magnoliopsida</taxon>
        <taxon>Liliopsida</taxon>
        <taxon>Poales</taxon>
        <taxon>Poaceae</taxon>
        <taxon>PACMAD clade</taxon>
        <taxon>Panicoideae</taxon>
        <taxon>Andropogonodae</taxon>
        <taxon>Andropogoneae</taxon>
        <taxon>Saccharinae</taxon>
        <taxon>Miscanthus</taxon>
    </lineage>
</organism>
<proteinExistence type="predicted"/>
<feature type="compositionally biased region" description="Gly residues" evidence="2">
    <location>
        <begin position="311"/>
        <end position="320"/>
    </location>
</feature>